<dbReference type="SUPFAM" id="SSF158745">
    <property type="entry name" value="LanC-like"/>
    <property type="match status" value="1"/>
</dbReference>
<dbReference type="CDD" id="cd04794">
    <property type="entry name" value="euk_LANCL"/>
    <property type="match status" value="1"/>
</dbReference>
<feature type="binding site" evidence="1">
    <location>
        <position position="369"/>
    </location>
    <ligand>
        <name>Zn(2+)</name>
        <dbReference type="ChEBI" id="CHEBI:29105"/>
    </ligand>
</feature>
<dbReference type="Proteomes" id="UP000747399">
    <property type="component" value="Unassembled WGS sequence"/>
</dbReference>
<accession>A0A8J4F6U3</accession>
<sequence length="500" mass="52634">MSQPRNFRNTLPDYGMTASNAMSPAASLSASTSSVSRMTLLDLFEETFDAVRSYRTSNPTIYTGSAGVALGLWHARRSLLINCSACTSATAAAEPPPQQPMSESHVTAAAAPAEEATALAALPAALLAAALEHVRSAVKALGGPKGYSLTRGSRGGSMLDGGAGVHMTAALVLHDAAAAAAATSAADSSAASIALLRERDDHVRGFLDAYPLAMDSENDEYLYGRAGYLQGAQLLNCHLCAGTVPVEVVEGVATEMLESGRELAARLRWQRTDTPPPPLFYMWPHREQGEPYLGAAHGLMGILFSLLHCDLVVQQHAEDLRASLAYVASHEIDCPSCSSSGGHYPTRMAVSTSDLAEAKSSSKALVHWCHGAPGAVFMWCKAHQVFGDPAYLSAARRAGEVVWQLGLLKKGHGLCHGTSGNAYALLALHRATGGGETIWLHRARMFAAHIGSPEGRSVYDTPDRPLSLYEGRAGALCLLADLLADDGGSAGSRFPAFELP</sequence>
<dbReference type="PANTHER" id="PTHR12736">
    <property type="entry name" value="LANC-LIKE PROTEIN"/>
    <property type="match status" value="1"/>
</dbReference>
<reference evidence="2" key="1">
    <citation type="journal article" date="2021" name="Proc. Natl. Acad. Sci. U.S.A.">
        <title>Three genomes in the algal genus Volvox reveal the fate of a haploid sex-determining region after a transition to homothallism.</title>
        <authorList>
            <person name="Yamamoto K."/>
            <person name="Hamaji T."/>
            <person name="Kawai-Toyooka H."/>
            <person name="Matsuzaki R."/>
            <person name="Takahashi F."/>
            <person name="Nishimura Y."/>
            <person name="Kawachi M."/>
            <person name="Noguchi H."/>
            <person name="Minakuchi Y."/>
            <person name="Umen J.G."/>
            <person name="Toyoda A."/>
            <person name="Nozaki H."/>
        </authorList>
    </citation>
    <scope>NUCLEOTIDE SEQUENCE</scope>
    <source>
        <strain evidence="2">NIES-3780</strain>
    </source>
</reference>
<protein>
    <recommendedName>
        <fullName evidence="4">LanC-like protein</fullName>
    </recommendedName>
</protein>
<feature type="binding site" evidence="1">
    <location>
        <position position="416"/>
    </location>
    <ligand>
        <name>Zn(2+)</name>
        <dbReference type="ChEBI" id="CHEBI:29105"/>
    </ligand>
</feature>
<organism evidence="2 3">
    <name type="scientific">Volvox africanus</name>
    <dbReference type="NCBI Taxonomy" id="51714"/>
    <lineage>
        <taxon>Eukaryota</taxon>
        <taxon>Viridiplantae</taxon>
        <taxon>Chlorophyta</taxon>
        <taxon>core chlorophytes</taxon>
        <taxon>Chlorophyceae</taxon>
        <taxon>CS clade</taxon>
        <taxon>Chlamydomonadales</taxon>
        <taxon>Volvocaceae</taxon>
        <taxon>Volvox</taxon>
    </lineage>
</organism>
<evidence type="ECO:0000256" key="1">
    <source>
        <dbReference type="PIRSR" id="PIRSR607822-1"/>
    </source>
</evidence>
<feature type="binding site" evidence="1">
    <location>
        <position position="415"/>
    </location>
    <ligand>
        <name>Zn(2+)</name>
        <dbReference type="ChEBI" id="CHEBI:29105"/>
    </ligand>
</feature>
<comment type="caution">
    <text evidence="2">The sequence shown here is derived from an EMBL/GenBank/DDBJ whole genome shotgun (WGS) entry which is preliminary data.</text>
</comment>
<evidence type="ECO:0008006" key="4">
    <source>
        <dbReference type="Google" id="ProtNLM"/>
    </source>
</evidence>
<dbReference type="Pfam" id="PF05147">
    <property type="entry name" value="LANC_like"/>
    <property type="match status" value="1"/>
</dbReference>
<keyword evidence="3" id="KW-1185">Reference proteome</keyword>
<dbReference type="GO" id="GO:0046872">
    <property type="term" value="F:metal ion binding"/>
    <property type="evidence" value="ECO:0007669"/>
    <property type="project" value="UniProtKB-KW"/>
</dbReference>
<dbReference type="SMART" id="SM01260">
    <property type="entry name" value="LANC_like"/>
    <property type="match status" value="1"/>
</dbReference>
<dbReference type="GO" id="GO:0031179">
    <property type="term" value="P:peptide modification"/>
    <property type="evidence" value="ECO:0007669"/>
    <property type="project" value="InterPro"/>
</dbReference>
<name>A0A8J4F6U3_9CHLO</name>
<dbReference type="InterPro" id="IPR007822">
    <property type="entry name" value="LANC-like"/>
</dbReference>
<evidence type="ECO:0000313" key="2">
    <source>
        <dbReference type="EMBL" id="GIL63571.1"/>
    </source>
</evidence>
<proteinExistence type="predicted"/>
<dbReference type="GO" id="GO:0005886">
    <property type="term" value="C:plasma membrane"/>
    <property type="evidence" value="ECO:0007669"/>
    <property type="project" value="TreeGrafter"/>
</dbReference>
<dbReference type="GO" id="GO:0005975">
    <property type="term" value="P:carbohydrate metabolic process"/>
    <property type="evidence" value="ECO:0007669"/>
    <property type="project" value="InterPro"/>
</dbReference>
<dbReference type="PANTHER" id="PTHR12736:SF7">
    <property type="entry name" value="LANC-LIKE PROTEIN 3"/>
    <property type="match status" value="1"/>
</dbReference>
<dbReference type="AlphaFoldDB" id="A0A8J4F6U3"/>
<gene>
    <name evidence="2" type="ORF">Vafri_17613</name>
</gene>
<dbReference type="Gene3D" id="1.50.10.10">
    <property type="match status" value="1"/>
</dbReference>
<dbReference type="InterPro" id="IPR012341">
    <property type="entry name" value="6hp_glycosidase-like_sf"/>
</dbReference>
<keyword evidence="1" id="KW-0862">Zinc</keyword>
<dbReference type="PRINTS" id="PR01950">
    <property type="entry name" value="LANCSUPER"/>
</dbReference>
<keyword evidence="1" id="KW-0479">Metal-binding</keyword>
<dbReference type="PRINTS" id="PR01955">
    <property type="entry name" value="LANCFRANKIA"/>
</dbReference>
<evidence type="ECO:0000313" key="3">
    <source>
        <dbReference type="Proteomes" id="UP000747399"/>
    </source>
</evidence>
<dbReference type="EMBL" id="BNCO01000059">
    <property type="protein sequence ID" value="GIL63571.1"/>
    <property type="molecule type" value="Genomic_DNA"/>
</dbReference>